<reference evidence="1 2" key="1">
    <citation type="submission" date="2019-01" db="EMBL/GenBank/DDBJ databases">
        <title>A draft genome assembly of the solar-powered sea slug Elysia chlorotica.</title>
        <authorList>
            <person name="Cai H."/>
            <person name="Li Q."/>
            <person name="Fang X."/>
            <person name="Li J."/>
            <person name="Curtis N.E."/>
            <person name="Altenburger A."/>
            <person name="Shibata T."/>
            <person name="Feng M."/>
            <person name="Maeda T."/>
            <person name="Schwartz J.A."/>
            <person name="Shigenobu S."/>
            <person name="Lundholm N."/>
            <person name="Nishiyama T."/>
            <person name="Yang H."/>
            <person name="Hasebe M."/>
            <person name="Li S."/>
            <person name="Pierce S.K."/>
            <person name="Wang J."/>
        </authorList>
    </citation>
    <scope>NUCLEOTIDE SEQUENCE [LARGE SCALE GENOMIC DNA]</scope>
    <source>
        <strain evidence="1">EC2010</strain>
        <tissue evidence="1">Whole organism of an adult</tissue>
    </source>
</reference>
<dbReference type="EMBL" id="RQTK01000864">
    <property type="protein sequence ID" value="RUS74119.1"/>
    <property type="molecule type" value="Genomic_DNA"/>
</dbReference>
<comment type="caution">
    <text evidence="1">The sequence shown here is derived from an EMBL/GenBank/DDBJ whole genome shotgun (WGS) entry which is preliminary data.</text>
</comment>
<sequence>MLAAFRLFRFRFRLPFRLAFLLSSFSLLAFSWLAFSWLAFPLLTLPVFAFSVSFSAFSAFSGSGSATESSGVGVRLMALDSTSSSPSVMGSPILDIMDSGSWLVMDALGVWFIFARELSCESFASPGSKARKEWPSGFISRSPQGSDGMITSWFASWMHIDRILCLSSGRISFS</sequence>
<protein>
    <submittedName>
        <fullName evidence="1">Uncharacterized protein</fullName>
    </submittedName>
</protein>
<accession>A0A433SXQ9</accession>
<organism evidence="1 2">
    <name type="scientific">Elysia chlorotica</name>
    <name type="common">Eastern emerald elysia</name>
    <name type="synonym">Sea slug</name>
    <dbReference type="NCBI Taxonomy" id="188477"/>
    <lineage>
        <taxon>Eukaryota</taxon>
        <taxon>Metazoa</taxon>
        <taxon>Spiralia</taxon>
        <taxon>Lophotrochozoa</taxon>
        <taxon>Mollusca</taxon>
        <taxon>Gastropoda</taxon>
        <taxon>Heterobranchia</taxon>
        <taxon>Euthyneura</taxon>
        <taxon>Panpulmonata</taxon>
        <taxon>Sacoglossa</taxon>
        <taxon>Placobranchoidea</taxon>
        <taxon>Plakobranchidae</taxon>
        <taxon>Elysia</taxon>
    </lineage>
</organism>
<dbReference type="AlphaFoldDB" id="A0A433SXQ9"/>
<dbReference type="Proteomes" id="UP000271974">
    <property type="component" value="Unassembled WGS sequence"/>
</dbReference>
<proteinExistence type="predicted"/>
<gene>
    <name evidence="1" type="ORF">EGW08_018126</name>
</gene>
<name>A0A433SXQ9_ELYCH</name>
<evidence type="ECO:0000313" key="2">
    <source>
        <dbReference type="Proteomes" id="UP000271974"/>
    </source>
</evidence>
<keyword evidence="2" id="KW-1185">Reference proteome</keyword>
<feature type="non-terminal residue" evidence="1">
    <location>
        <position position="174"/>
    </location>
</feature>
<evidence type="ECO:0000313" key="1">
    <source>
        <dbReference type="EMBL" id="RUS74119.1"/>
    </source>
</evidence>